<reference evidence="2 3" key="1">
    <citation type="submission" date="2015-03" db="EMBL/GenBank/DDBJ databases">
        <title>Genome assembly of Sandaracinus amylolyticus DSM 53668.</title>
        <authorList>
            <person name="Sharma G."/>
            <person name="Subramanian S."/>
        </authorList>
    </citation>
    <scope>NUCLEOTIDE SEQUENCE [LARGE SCALE GENOMIC DNA]</scope>
    <source>
        <strain evidence="2 3">DSM 53668</strain>
    </source>
</reference>
<evidence type="ECO:0000313" key="3">
    <source>
        <dbReference type="Proteomes" id="UP000034883"/>
    </source>
</evidence>
<feature type="compositionally biased region" description="Basic and acidic residues" evidence="1">
    <location>
        <begin position="13"/>
        <end position="58"/>
    </location>
</feature>
<dbReference type="InterPro" id="IPR036694">
    <property type="entry name" value="Dodecin-like_sf"/>
</dbReference>
<dbReference type="Gene3D" id="3.30.1660.10">
    <property type="entry name" value="Flavin-binding protein dodecin"/>
    <property type="match status" value="1"/>
</dbReference>
<dbReference type="STRING" id="927083.DB32_001142"/>
<name>A0A0F6W007_9BACT</name>
<proteinExistence type="predicted"/>
<sequence length="172" mass="19747">MNGYGGDWRFQQHGREDDRSMGMRGRDMERGGRGGWARDDDQRERSFGSGMRDRDEWRSGNGRGGSEGWGYEGRGERMRGDDDVRLERGEAPIVKVIEVVAQSPHSWEDATRRAVAEASRTIDDIKSIYVKDMQAIVANGRIVEFRLVAKISFAVHEHMRSRRAREGRREYA</sequence>
<dbReference type="KEGG" id="samy:DB32_001142"/>
<feature type="compositionally biased region" description="Gly residues" evidence="1">
    <location>
        <begin position="61"/>
        <end position="72"/>
    </location>
</feature>
<dbReference type="PANTHER" id="PTHR39324:SF1">
    <property type="entry name" value="CALCIUM DODECIN"/>
    <property type="match status" value="1"/>
</dbReference>
<dbReference type="InterPro" id="IPR009923">
    <property type="entry name" value="Dodecin"/>
</dbReference>
<evidence type="ECO:0000256" key="1">
    <source>
        <dbReference type="SAM" id="MobiDB-lite"/>
    </source>
</evidence>
<protein>
    <submittedName>
        <fullName evidence="2">Dodecin</fullName>
    </submittedName>
</protein>
<dbReference type="Pfam" id="PF07311">
    <property type="entry name" value="Dodecin"/>
    <property type="match status" value="1"/>
</dbReference>
<organism evidence="2 3">
    <name type="scientific">Sandaracinus amylolyticus</name>
    <dbReference type="NCBI Taxonomy" id="927083"/>
    <lineage>
        <taxon>Bacteria</taxon>
        <taxon>Pseudomonadati</taxon>
        <taxon>Myxococcota</taxon>
        <taxon>Polyangia</taxon>
        <taxon>Polyangiales</taxon>
        <taxon>Sandaracinaceae</taxon>
        <taxon>Sandaracinus</taxon>
    </lineage>
</organism>
<dbReference type="EMBL" id="CP011125">
    <property type="protein sequence ID" value="AKF03993.1"/>
    <property type="molecule type" value="Genomic_DNA"/>
</dbReference>
<dbReference type="PANTHER" id="PTHR39324">
    <property type="entry name" value="CALCIUM DODECIN"/>
    <property type="match status" value="1"/>
</dbReference>
<evidence type="ECO:0000313" key="2">
    <source>
        <dbReference type="EMBL" id="AKF03993.1"/>
    </source>
</evidence>
<dbReference type="Proteomes" id="UP000034883">
    <property type="component" value="Chromosome"/>
</dbReference>
<dbReference type="SUPFAM" id="SSF89807">
    <property type="entry name" value="Dodecin-like"/>
    <property type="match status" value="1"/>
</dbReference>
<dbReference type="InterPro" id="IPR025543">
    <property type="entry name" value="Dodecin-like"/>
</dbReference>
<keyword evidence="3" id="KW-1185">Reference proteome</keyword>
<gene>
    <name evidence="2" type="ORF">DB32_001142</name>
</gene>
<feature type="region of interest" description="Disordered" evidence="1">
    <location>
        <begin position="1"/>
        <end position="78"/>
    </location>
</feature>
<dbReference type="AlphaFoldDB" id="A0A0F6W007"/>
<accession>A0A0F6W007</accession>